<protein>
    <submittedName>
        <fullName evidence="5">DeoR/GlpR transcriptional regulator</fullName>
    </submittedName>
</protein>
<dbReference type="InterPro" id="IPR036388">
    <property type="entry name" value="WH-like_DNA-bd_sf"/>
</dbReference>
<dbReference type="PANTHER" id="PTHR30363">
    <property type="entry name" value="HTH-TYPE TRANSCRIPTIONAL REGULATOR SRLR-RELATED"/>
    <property type="match status" value="1"/>
</dbReference>
<evidence type="ECO:0000259" key="4">
    <source>
        <dbReference type="PROSITE" id="PS51000"/>
    </source>
</evidence>
<dbReference type="Gene3D" id="1.10.10.10">
    <property type="entry name" value="Winged helix-like DNA-binding domain superfamily/Winged helix DNA-binding domain"/>
    <property type="match status" value="1"/>
</dbReference>
<dbReference type="PROSITE" id="PS00894">
    <property type="entry name" value="HTH_DEOR_1"/>
    <property type="match status" value="1"/>
</dbReference>
<evidence type="ECO:0000256" key="1">
    <source>
        <dbReference type="ARBA" id="ARBA00023015"/>
    </source>
</evidence>
<dbReference type="PRINTS" id="PR00037">
    <property type="entry name" value="HTHLACR"/>
</dbReference>
<dbReference type="Pfam" id="PF00455">
    <property type="entry name" value="DeoRC"/>
    <property type="match status" value="1"/>
</dbReference>
<keyword evidence="3" id="KW-0804">Transcription</keyword>
<evidence type="ECO:0000256" key="3">
    <source>
        <dbReference type="ARBA" id="ARBA00023163"/>
    </source>
</evidence>
<organism evidence="5 6">
    <name type="scientific">Virgibacillus halodenitrificans</name>
    <name type="common">Bacillus halodenitrificans</name>
    <dbReference type="NCBI Taxonomy" id="1482"/>
    <lineage>
        <taxon>Bacteria</taxon>
        <taxon>Bacillati</taxon>
        <taxon>Bacillota</taxon>
        <taxon>Bacilli</taxon>
        <taxon>Bacillales</taxon>
        <taxon>Bacillaceae</taxon>
        <taxon>Virgibacillus</taxon>
    </lineage>
</organism>
<dbReference type="Gene3D" id="3.40.50.1360">
    <property type="match status" value="1"/>
</dbReference>
<dbReference type="InterPro" id="IPR018356">
    <property type="entry name" value="Tscrpt_reg_HTH_DeoR_CS"/>
</dbReference>
<gene>
    <name evidence="5" type="ORF">IC602_01930</name>
</gene>
<dbReference type="PANTHER" id="PTHR30363:SF44">
    <property type="entry name" value="AGA OPERON TRANSCRIPTIONAL REPRESSOR-RELATED"/>
    <property type="match status" value="1"/>
</dbReference>
<keyword evidence="1" id="KW-0805">Transcription regulation</keyword>
<keyword evidence="6" id="KW-1185">Reference proteome</keyword>
<sequence>MLVAERHKKILNTVVEEGSVRVSQLSKMFGFTEETIRRDLEKLEREGKLKRTHGGAISIQEGEKDLPYAKRETQRVSEKEEIAQLALSFIEEDDCILLDGSSTANFLAKALPNIPLTVITNSVRALMELMPKEKIHVICTGGSFSHTAHSFLGPLTIQSLDNYHADKAFISCKALDAKWGISEANDMQAMVKKKMLEIAQTNFLLLDHSKVGKKAITNVAGLEKIDYIISDALADTELINEIKSKDVQVISPDK</sequence>
<name>A0ABR7VI35_VIRHA</name>
<dbReference type="SUPFAM" id="SSF100950">
    <property type="entry name" value="NagB/RpiA/CoA transferase-like"/>
    <property type="match status" value="1"/>
</dbReference>
<dbReference type="InterPro" id="IPR036390">
    <property type="entry name" value="WH_DNA-bd_sf"/>
</dbReference>
<dbReference type="PROSITE" id="PS51000">
    <property type="entry name" value="HTH_DEOR_2"/>
    <property type="match status" value="1"/>
</dbReference>
<feature type="domain" description="HTH deoR-type" evidence="4">
    <location>
        <begin position="3"/>
        <end position="58"/>
    </location>
</feature>
<proteinExistence type="predicted"/>
<accession>A0ABR7VI35</accession>
<dbReference type="InterPro" id="IPR050313">
    <property type="entry name" value="Carb_Metab_HTH_regulators"/>
</dbReference>
<evidence type="ECO:0000313" key="5">
    <source>
        <dbReference type="EMBL" id="MBD1221366.1"/>
    </source>
</evidence>
<dbReference type="InterPro" id="IPR037171">
    <property type="entry name" value="NagB/RpiA_transferase-like"/>
</dbReference>
<comment type="caution">
    <text evidence="5">The sequence shown here is derived from an EMBL/GenBank/DDBJ whole genome shotgun (WGS) entry which is preliminary data.</text>
</comment>
<dbReference type="InterPro" id="IPR014036">
    <property type="entry name" value="DeoR-like_C"/>
</dbReference>
<reference evidence="5 6" key="1">
    <citation type="submission" date="2020-09" db="EMBL/GenBank/DDBJ databases">
        <title>Draft Genome Sequences of Oil-Oxidizing Bacteria Halomonas titanicae, Marinobacter lutaoensis, and Virgibacillus halodenitrificans Isolated from Highly Saline Environments.</title>
        <authorList>
            <person name="Grouzdev D.S."/>
            <person name="Sokolova D.S."/>
            <person name="Semenova E.M."/>
            <person name="Borzenkov I.A."/>
            <person name="Bidzhieva S.K."/>
            <person name="Poltaraus A.B."/>
            <person name="Nazina T.N."/>
        </authorList>
    </citation>
    <scope>NUCLEOTIDE SEQUENCE [LARGE SCALE GENOMIC DNA]</scope>
    <source>
        <strain evidence="5 6">VKM B-3472D</strain>
    </source>
</reference>
<keyword evidence="2" id="KW-0238">DNA-binding</keyword>
<dbReference type="InterPro" id="IPR001034">
    <property type="entry name" value="DeoR_HTH"/>
</dbReference>
<dbReference type="RefSeq" id="WP_189776796.1">
    <property type="nucleotide sequence ID" value="NZ_JACWEZ010000001.1"/>
</dbReference>
<dbReference type="EMBL" id="JACWEZ010000001">
    <property type="protein sequence ID" value="MBD1221366.1"/>
    <property type="molecule type" value="Genomic_DNA"/>
</dbReference>
<dbReference type="SUPFAM" id="SSF46785">
    <property type="entry name" value="Winged helix' DNA-binding domain"/>
    <property type="match status" value="1"/>
</dbReference>
<dbReference type="SMART" id="SM00420">
    <property type="entry name" value="HTH_DEOR"/>
    <property type="match status" value="1"/>
</dbReference>
<evidence type="ECO:0000256" key="2">
    <source>
        <dbReference type="ARBA" id="ARBA00023125"/>
    </source>
</evidence>
<evidence type="ECO:0000313" key="6">
    <source>
        <dbReference type="Proteomes" id="UP000621631"/>
    </source>
</evidence>
<dbReference type="Pfam" id="PF08220">
    <property type="entry name" value="HTH_DeoR"/>
    <property type="match status" value="1"/>
</dbReference>
<dbReference type="Proteomes" id="UP000621631">
    <property type="component" value="Unassembled WGS sequence"/>
</dbReference>
<dbReference type="SMART" id="SM01134">
    <property type="entry name" value="DeoRC"/>
    <property type="match status" value="1"/>
</dbReference>